<dbReference type="HOGENOM" id="CLU_058020_0_0_5"/>
<evidence type="ECO:0000256" key="5">
    <source>
        <dbReference type="ARBA" id="ARBA00022984"/>
    </source>
</evidence>
<dbReference type="PANTHER" id="PTHR36699:SF1">
    <property type="entry name" value="L,D-TRANSPEPTIDASE YAFK-RELATED"/>
    <property type="match status" value="1"/>
</dbReference>
<evidence type="ECO:0000256" key="8">
    <source>
        <dbReference type="SAM" id="MobiDB-lite"/>
    </source>
</evidence>
<dbReference type="GO" id="GO:0016740">
    <property type="term" value="F:transferase activity"/>
    <property type="evidence" value="ECO:0007669"/>
    <property type="project" value="UniProtKB-KW"/>
</dbReference>
<dbReference type="InterPro" id="IPR005490">
    <property type="entry name" value="LD_TPept_cat_dom"/>
</dbReference>
<comment type="similarity">
    <text evidence="2">Belongs to the YkuD family.</text>
</comment>
<dbReference type="Proteomes" id="UP000018542">
    <property type="component" value="Chromosome"/>
</dbReference>
<gene>
    <name evidence="11" type="ORF">W911_00650</name>
</gene>
<evidence type="ECO:0000256" key="7">
    <source>
        <dbReference type="PROSITE-ProRule" id="PRU01373"/>
    </source>
</evidence>
<dbReference type="Pfam" id="PF03734">
    <property type="entry name" value="YkuD"/>
    <property type="match status" value="1"/>
</dbReference>
<evidence type="ECO:0000256" key="4">
    <source>
        <dbReference type="ARBA" id="ARBA00022960"/>
    </source>
</evidence>
<keyword evidence="4 7" id="KW-0133">Cell shape</keyword>
<dbReference type="AlphaFoldDB" id="V5S9W3"/>
<dbReference type="GO" id="GO:0008360">
    <property type="term" value="P:regulation of cell shape"/>
    <property type="evidence" value="ECO:0007669"/>
    <property type="project" value="UniProtKB-UniRule"/>
</dbReference>
<keyword evidence="12" id="KW-1185">Reference proteome</keyword>
<evidence type="ECO:0000256" key="3">
    <source>
        <dbReference type="ARBA" id="ARBA00022679"/>
    </source>
</evidence>
<feature type="domain" description="L,D-TPase catalytic" evidence="10">
    <location>
        <begin position="105"/>
        <end position="235"/>
    </location>
</feature>
<feature type="active site" description="Proton donor/acceptor" evidence="7">
    <location>
        <position position="196"/>
    </location>
</feature>
<keyword evidence="6 7" id="KW-0961">Cell wall biogenesis/degradation</keyword>
<feature type="active site" description="Nucleophile" evidence="7">
    <location>
        <position position="204"/>
    </location>
</feature>
<reference evidence="11 12" key="1">
    <citation type="journal article" date="2014" name="Genome Announc.">
        <title>Complete Genome Sequence of Hyphomicrobium nitrativorans Strain NL23, a Denitrifying Bacterium Isolated from Biofilm of a Methanol-Fed Denitrification System Treating Seawater at the Montreal Biodome.</title>
        <authorList>
            <person name="Martineau C."/>
            <person name="Villeneuve C."/>
            <person name="Mauffrey F."/>
            <person name="Villemur R."/>
        </authorList>
    </citation>
    <scope>NUCLEOTIDE SEQUENCE [LARGE SCALE GENOMIC DNA]</scope>
    <source>
        <strain evidence="11">NL23</strain>
    </source>
</reference>
<evidence type="ECO:0000256" key="1">
    <source>
        <dbReference type="ARBA" id="ARBA00004752"/>
    </source>
</evidence>
<dbReference type="PANTHER" id="PTHR36699">
    <property type="entry name" value="LD-TRANSPEPTIDASE"/>
    <property type="match status" value="1"/>
</dbReference>
<keyword evidence="5 7" id="KW-0573">Peptidoglycan synthesis</keyword>
<dbReference type="PATRIC" id="fig|1029756.8.peg.140"/>
<evidence type="ECO:0000256" key="2">
    <source>
        <dbReference type="ARBA" id="ARBA00005992"/>
    </source>
</evidence>
<evidence type="ECO:0000259" key="10">
    <source>
        <dbReference type="PROSITE" id="PS52029"/>
    </source>
</evidence>
<evidence type="ECO:0000313" key="12">
    <source>
        <dbReference type="Proteomes" id="UP000018542"/>
    </source>
</evidence>
<proteinExistence type="inferred from homology"/>
<evidence type="ECO:0000256" key="9">
    <source>
        <dbReference type="SAM" id="Phobius"/>
    </source>
</evidence>
<dbReference type="GO" id="GO:0004180">
    <property type="term" value="F:carboxypeptidase activity"/>
    <property type="evidence" value="ECO:0007669"/>
    <property type="project" value="UniProtKB-ARBA"/>
</dbReference>
<keyword evidence="9" id="KW-0472">Membrane</keyword>
<dbReference type="InterPro" id="IPR038063">
    <property type="entry name" value="Transpep_catalytic_dom"/>
</dbReference>
<dbReference type="EMBL" id="CP006912">
    <property type="protein sequence ID" value="AHB47242.1"/>
    <property type="molecule type" value="Genomic_DNA"/>
</dbReference>
<dbReference type="STRING" id="1029756.W911_00650"/>
<name>V5S9W3_9HYPH</name>
<dbReference type="GO" id="GO:0071555">
    <property type="term" value="P:cell wall organization"/>
    <property type="evidence" value="ECO:0007669"/>
    <property type="project" value="UniProtKB-UniRule"/>
</dbReference>
<feature type="compositionally biased region" description="Low complexity" evidence="8">
    <location>
        <begin position="7"/>
        <end position="18"/>
    </location>
</feature>
<sequence length="311" mass="34330">MGETPKSDPATSADAASPPKRRTSRVLRGFYALFRLGVLALVAVVISGAVFALVRPVEAERLWIAFQRHVRMEFAAFGMALPGTPDLADLHGRLAAHGLALGNPIFMRIFKREFELELWMMRDGRFHRFATYPICKWSGELGPKLREGDRQAPEGFYTVDQTALNPNSAWHRSFNLGYPNTFDQSHGRTGSFLMVHGGCGSIGCYAMTDPVIDEIWRIVTAALRGGQPRFQVQVFPFRMTERNLARHEASPLAPFWANLKAGSDLFEAGHIPPRVSVCDRKYAFEAGQEGYDGSGLVSAGCPGARSVFPSP</sequence>
<dbReference type="SUPFAM" id="SSF141523">
    <property type="entry name" value="L,D-transpeptidase catalytic domain-like"/>
    <property type="match status" value="1"/>
</dbReference>
<dbReference type="PROSITE" id="PS52029">
    <property type="entry name" value="LD_TPASE"/>
    <property type="match status" value="1"/>
</dbReference>
<evidence type="ECO:0000256" key="6">
    <source>
        <dbReference type="ARBA" id="ARBA00023316"/>
    </source>
</evidence>
<dbReference type="KEGG" id="hni:W911_00650"/>
<keyword evidence="9" id="KW-1133">Transmembrane helix</keyword>
<feature type="region of interest" description="Disordered" evidence="8">
    <location>
        <begin position="1"/>
        <end position="20"/>
    </location>
</feature>
<accession>V5S9W3</accession>
<protein>
    <recommendedName>
        <fullName evidence="10">L,D-TPase catalytic domain-containing protein</fullName>
    </recommendedName>
</protein>
<organism evidence="11 12">
    <name type="scientific">Hyphomicrobium nitrativorans NL23</name>
    <dbReference type="NCBI Taxonomy" id="1029756"/>
    <lineage>
        <taxon>Bacteria</taxon>
        <taxon>Pseudomonadati</taxon>
        <taxon>Pseudomonadota</taxon>
        <taxon>Alphaproteobacteria</taxon>
        <taxon>Hyphomicrobiales</taxon>
        <taxon>Hyphomicrobiaceae</taxon>
        <taxon>Hyphomicrobium</taxon>
    </lineage>
</organism>
<feature type="transmembrane region" description="Helical" evidence="9">
    <location>
        <begin position="30"/>
        <end position="54"/>
    </location>
</feature>
<dbReference type="RefSeq" id="WP_023785579.1">
    <property type="nucleotide sequence ID" value="NC_022997.1"/>
</dbReference>
<dbReference type="GO" id="GO:0009252">
    <property type="term" value="P:peptidoglycan biosynthetic process"/>
    <property type="evidence" value="ECO:0007669"/>
    <property type="project" value="UniProtKB-KW"/>
</dbReference>
<comment type="pathway">
    <text evidence="1 7">Cell wall biogenesis; peptidoglycan biosynthesis.</text>
</comment>
<evidence type="ECO:0000313" key="11">
    <source>
        <dbReference type="EMBL" id="AHB47242.1"/>
    </source>
</evidence>
<keyword evidence="3" id="KW-0808">Transferase</keyword>
<keyword evidence="9" id="KW-0812">Transmembrane</keyword>